<dbReference type="InterPro" id="IPR041664">
    <property type="entry name" value="AAA_16"/>
</dbReference>
<dbReference type="AlphaFoldDB" id="A0A1G8HSG4"/>
<organism evidence="8 9">
    <name type="scientific">Rhodococcus triatomae</name>
    <dbReference type="NCBI Taxonomy" id="300028"/>
    <lineage>
        <taxon>Bacteria</taxon>
        <taxon>Bacillati</taxon>
        <taxon>Actinomycetota</taxon>
        <taxon>Actinomycetes</taxon>
        <taxon>Mycobacteriales</taxon>
        <taxon>Nocardiaceae</taxon>
        <taxon>Rhodococcus</taxon>
    </lineage>
</organism>
<dbReference type="EC" id="2.7.11.1" evidence="1"/>
<dbReference type="InterPro" id="IPR017441">
    <property type="entry name" value="Protein_kinase_ATP_BS"/>
</dbReference>
<protein>
    <recommendedName>
        <fullName evidence="1">non-specific serine/threonine protein kinase</fullName>
        <ecNumber evidence="1">2.7.11.1</ecNumber>
    </recommendedName>
</protein>
<dbReference type="InterPro" id="IPR027417">
    <property type="entry name" value="P-loop_NTPase"/>
</dbReference>
<dbReference type="PANTHER" id="PTHR43289:SF6">
    <property type="entry name" value="SERINE_THREONINE-PROTEIN KINASE NEKL-3"/>
    <property type="match status" value="1"/>
</dbReference>
<dbReference type="Gene3D" id="1.10.510.10">
    <property type="entry name" value="Transferase(Phosphotransferase) domain 1"/>
    <property type="match status" value="1"/>
</dbReference>
<dbReference type="Proteomes" id="UP000183263">
    <property type="component" value="Unassembled WGS sequence"/>
</dbReference>
<dbReference type="PROSITE" id="PS00108">
    <property type="entry name" value="PROTEIN_KINASE_ST"/>
    <property type="match status" value="1"/>
</dbReference>
<dbReference type="GO" id="GO:0005524">
    <property type="term" value="F:ATP binding"/>
    <property type="evidence" value="ECO:0007669"/>
    <property type="project" value="UniProtKB-UniRule"/>
</dbReference>
<dbReference type="PANTHER" id="PTHR43289">
    <property type="entry name" value="MITOGEN-ACTIVATED PROTEIN KINASE KINASE KINASE 20-RELATED"/>
    <property type="match status" value="1"/>
</dbReference>
<dbReference type="Pfam" id="PF00069">
    <property type="entry name" value="Pkinase"/>
    <property type="match status" value="1"/>
</dbReference>
<dbReference type="InterPro" id="IPR011009">
    <property type="entry name" value="Kinase-like_dom_sf"/>
</dbReference>
<dbReference type="InterPro" id="IPR059106">
    <property type="entry name" value="WHD_MalT"/>
</dbReference>
<keyword evidence="4 7" id="KW-0547">Nucleotide-binding</keyword>
<keyword evidence="3" id="KW-0808">Transferase</keyword>
<evidence type="ECO:0000256" key="1">
    <source>
        <dbReference type="ARBA" id="ARBA00012513"/>
    </source>
</evidence>
<sequence>MADRDPMATRQVREPDFAAELTAAGFAEPVEVGRGGFGVVYRCEQPELDRVVAVKVLTADLDDDNLERFLREQRAMGRLSGHPNIVTVLHVGTIGSGRPFLVMPFHARGSLEQQIRQGGPLDWSEAIRVGVSMAGALATAHGVGVLHRDVKPANILLTDYGEPQLTDFGIARIAGGFETEAGVLTGSPAFTAPEVLEGGEPTIASDVYSLGATLFCAVTGHAAFERRSGEQVVAQFLRITSASTPRLSDEDIPVSVSAVVADAMAVEPERRIPDARELGERLREAQRVEGLSVHPLPIPDGATVRPSEITGRHPLAPSTAPPTPGTRFRPRRRVGGTVRRRRLLEILDAEPPRLLTLVHGPAGYGKSTLAAQWREVLGTRGVPVSWFVVDRDDANPRWFAEHVLEAVRRRLPDLVESVTVQSPGDDDAAARDTLTALIDAVHDGDEMLVLVIDDWHRAAQTSTAEALKFLLDNACRHLRVVVCSRVRTGLPISRMRVRDEILDIDSEVLRFDEQETKEFLVDVAGLDVDDSDAVALHHYTDGWPAAVQLISQTLSGVEPGTGVGELTGRRHIVDSFLSDAVLDPLEPELVEFMESTSITKRTCAELASAVTGQARAQDLLEEVERRDLFLRRVDEEGRWFRYHPMFREYLRLRLARDHPEQVTELHEHASEWFAEHGYPADAVAQALAAGEQQRAAALVERFGAGLLEKSQVGALLDLAGQLPPALVRASPPLQGLVGRANSLLRRGRGRTNGEPDE</sequence>
<dbReference type="GO" id="GO:0004674">
    <property type="term" value="F:protein serine/threonine kinase activity"/>
    <property type="evidence" value="ECO:0007669"/>
    <property type="project" value="UniProtKB-KW"/>
</dbReference>
<keyword evidence="9" id="KW-1185">Reference proteome</keyword>
<keyword evidence="2 8" id="KW-0723">Serine/threonine-protein kinase</keyword>
<feature type="binding site" evidence="7">
    <location>
        <position position="55"/>
    </location>
    <ligand>
        <name>ATP</name>
        <dbReference type="ChEBI" id="CHEBI:30616"/>
    </ligand>
</feature>
<accession>A0A1G8HSG4</accession>
<evidence type="ECO:0000313" key="9">
    <source>
        <dbReference type="Proteomes" id="UP000183263"/>
    </source>
</evidence>
<dbReference type="EMBL" id="FNDN01000005">
    <property type="protein sequence ID" value="SDI09598.1"/>
    <property type="molecule type" value="Genomic_DNA"/>
</dbReference>
<evidence type="ECO:0000256" key="7">
    <source>
        <dbReference type="PROSITE-ProRule" id="PRU10141"/>
    </source>
</evidence>
<keyword evidence="5 8" id="KW-0418">Kinase</keyword>
<evidence type="ECO:0000256" key="2">
    <source>
        <dbReference type="ARBA" id="ARBA00022527"/>
    </source>
</evidence>
<keyword evidence="6 7" id="KW-0067">ATP-binding</keyword>
<dbReference type="OrthoDB" id="136365at2"/>
<gene>
    <name evidence="8" type="ORF">SAMN05444695_10553</name>
</gene>
<evidence type="ECO:0000256" key="3">
    <source>
        <dbReference type="ARBA" id="ARBA00022679"/>
    </source>
</evidence>
<evidence type="ECO:0000313" key="8">
    <source>
        <dbReference type="EMBL" id="SDI09598.1"/>
    </source>
</evidence>
<dbReference type="InterPro" id="IPR008271">
    <property type="entry name" value="Ser/Thr_kinase_AS"/>
</dbReference>
<proteinExistence type="predicted"/>
<evidence type="ECO:0000256" key="4">
    <source>
        <dbReference type="ARBA" id="ARBA00022741"/>
    </source>
</evidence>
<reference evidence="8 9" key="1">
    <citation type="submission" date="2016-10" db="EMBL/GenBank/DDBJ databases">
        <authorList>
            <person name="de Groot N.N."/>
        </authorList>
    </citation>
    <scope>NUCLEOTIDE SEQUENCE [LARGE SCALE GENOMIC DNA]</scope>
    <source>
        <strain evidence="8 9">DSM 44892</strain>
    </source>
</reference>
<dbReference type="RefSeq" id="WP_072737491.1">
    <property type="nucleotide sequence ID" value="NZ_CP048813.1"/>
</dbReference>
<dbReference type="Pfam" id="PF13191">
    <property type="entry name" value="AAA_16"/>
    <property type="match status" value="1"/>
</dbReference>
<evidence type="ECO:0000256" key="6">
    <source>
        <dbReference type="ARBA" id="ARBA00022840"/>
    </source>
</evidence>
<dbReference type="SUPFAM" id="SSF56112">
    <property type="entry name" value="Protein kinase-like (PK-like)"/>
    <property type="match status" value="1"/>
</dbReference>
<dbReference type="SMART" id="SM00220">
    <property type="entry name" value="S_TKc"/>
    <property type="match status" value="1"/>
</dbReference>
<dbReference type="Gene3D" id="3.30.200.20">
    <property type="entry name" value="Phosphorylase Kinase, domain 1"/>
    <property type="match status" value="1"/>
</dbReference>
<name>A0A1G8HSG4_9NOCA</name>
<evidence type="ECO:0000256" key="5">
    <source>
        <dbReference type="ARBA" id="ARBA00022777"/>
    </source>
</evidence>
<dbReference type="PROSITE" id="PS50011">
    <property type="entry name" value="PROTEIN_KINASE_DOM"/>
    <property type="match status" value="1"/>
</dbReference>
<dbReference type="Gene3D" id="3.40.50.300">
    <property type="entry name" value="P-loop containing nucleotide triphosphate hydrolases"/>
    <property type="match status" value="1"/>
</dbReference>
<dbReference type="SUPFAM" id="SSF52540">
    <property type="entry name" value="P-loop containing nucleoside triphosphate hydrolases"/>
    <property type="match status" value="1"/>
</dbReference>
<dbReference type="InterPro" id="IPR000719">
    <property type="entry name" value="Prot_kinase_dom"/>
</dbReference>
<dbReference type="PROSITE" id="PS00107">
    <property type="entry name" value="PROTEIN_KINASE_ATP"/>
    <property type="match status" value="1"/>
</dbReference>
<dbReference type="CDD" id="cd14014">
    <property type="entry name" value="STKc_PknB_like"/>
    <property type="match status" value="1"/>
</dbReference>
<dbReference type="Pfam" id="PF25873">
    <property type="entry name" value="WHD_MalT"/>
    <property type="match status" value="1"/>
</dbReference>